<keyword evidence="3" id="KW-1185">Reference proteome</keyword>
<dbReference type="Proteomes" id="UP001611580">
    <property type="component" value="Unassembled WGS sequence"/>
</dbReference>
<protein>
    <submittedName>
        <fullName evidence="2">Uncharacterized protein</fullName>
    </submittedName>
</protein>
<name>A0ABW7XH47_9MICO</name>
<feature type="region of interest" description="Disordered" evidence="1">
    <location>
        <begin position="88"/>
        <end position="108"/>
    </location>
</feature>
<gene>
    <name evidence="2" type="ORF">ACH47X_07985</name>
</gene>
<accession>A0ABW7XH47</accession>
<dbReference type="RefSeq" id="WP_397403073.1">
    <property type="nucleotide sequence ID" value="NZ_JBIRYI010000004.1"/>
</dbReference>
<comment type="caution">
    <text evidence="2">The sequence shown here is derived from an EMBL/GenBank/DDBJ whole genome shotgun (WGS) entry which is preliminary data.</text>
</comment>
<proteinExistence type="predicted"/>
<evidence type="ECO:0000313" key="2">
    <source>
        <dbReference type="EMBL" id="MFI2486833.1"/>
    </source>
</evidence>
<dbReference type="EMBL" id="JBIRYI010000004">
    <property type="protein sequence ID" value="MFI2486833.1"/>
    <property type="molecule type" value="Genomic_DNA"/>
</dbReference>
<sequence length="108" mass="11544">MDTEHWVPISLAAAGVAAAMTKRLDALLDAIAHRIRRRTETTSYVRETEAGSKAALTLGWAEAGTDTGKREQIITFLSLYGQAPGTEATPLHCALDKNGKTPPSPETP</sequence>
<evidence type="ECO:0000256" key="1">
    <source>
        <dbReference type="SAM" id="MobiDB-lite"/>
    </source>
</evidence>
<organism evidence="2 3">
    <name type="scientific">Promicromonospora kroppenstedtii</name>
    <dbReference type="NCBI Taxonomy" id="440482"/>
    <lineage>
        <taxon>Bacteria</taxon>
        <taxon>Bacillati</taxon>
        <taxon>Actinomycetota</taxon>
        <taxon>Actinomycetes</taxon>
        <taxon>Micrococcales</taxon>
        <taxon>Promicromonosporaceae</taxon>
        <taxon>Promicromonospora</taxon>
    </lineage>
</organism>
<reference evidence="2 3" key="1">
    <citation type="submission" date="2024-10" db="EMBL/GenBank/DDBJ databases">
        <title>The Natural Products Discovery Center: Release of the First 8490 Sequenced Strains for Exploring Actinobacteria Biosynthetic Diversity.</title>
        <authorList>
            <person name="Kalkreuter E."/>
            <person name="Kautsar S.A."/>
            <person name="Yang D."/>
            <person name="Bader C.D."/>
            <person name="Teijaro C.N."/>
            <person name="Fluegel L."/>
            <person name="Davis C.M."/>
            <person name="Simpson J.R."/>
            <person name="Lauterbach L."/>
            <person name="Steele A.D."/>
            <person name="Gui C."/>
            <person name="Meng S."/>
            <person name="Li G."/>
            <person name="Viehrig K."/>
            <person name="Ye F."/>
            <person name="Su P."/>
            <person name="Kiefer A.F."/>
            <person name="Nichols A."/>
            <person name="Cepeda A.J."/>
            <person name="Yan W."/>
            <person name="Fan B."/>
            <person name="Jiang Y."/>
            <person name="Adhikari A."/>
            <person name="Zheng C.-J."/>
            <person name="Schuster L."/>
            <person name="Cowan T.M."/>
            <person name="Smanski M.J."/>
            <person name="Chevrette M.G."/>
            <person name="De Carvalho L.P.S."/>
            <person name="Shen B."/>
        </authorList>
    </citation>
    <scope>NUCLEOTIDE SEQUENCE [LARGE SCALE GENOMIC DNA]</scope>
    <source>
        <strain evidence="2 3">NPDC019481</strain>
    </source>
</reference>
<evidence type="ECO:0000313" key="3">
    <source>
        <dbReference type="Proteomes" id="UP001611580"/>
    </source>
</evidence>